<dbReference type="Proteomes" id="UP000663281">
    <property type="component" value="Chromosome"/>
</dbReference>
<name>A0A975AJG0_9GAMM</name>
<evidence type="ECO:0000313" key="2">
    <source>
        <dbReference type="EMBL" id="QSX29040.1"/>
    </source>
</evidence>
<evidence type="ECO:0000313" key="3">
    <source>
        <dbReference type="Proteomes" id="UP000663281"/>
    </source>
</evidence>
<keyword evidence="1" id="KW-0472">Membrane</keyword>
<feature type="transmembrane region" description="Helical" evidence="1">
    <location>
        <begin position="47"/>
        <end position="64"/>
    </location>
</feature>
<feature type="transmembrane region" description="Helical" evidence="1">
    <location>
        <begin position="95"/>
        <end position="120"/>
    </location>
</feature>
<dbReference type="KEGG" id="scyp:JYB88_12360"/>
<evidence type="ECO:0000256" key="1">
    <source>
        <dbReference type="SAM" id="Phobius"/>
    </source>
</evidence>
<gene>
    <name evidence="2" type="ORF">JYB88_12360</name>
</gene>
<keyword evidence="3" id="KW-1185">Reference proteome</keyword>
<protein>
    <submittedName>
        <fullName evidence="2">Uncharacterized protein</fullName>
    </submittedName>
</protein>
<accession>A0A975AJG0</accession>
<sequence length="198" mass="22172">MQDNKSKRYSIGWHVFVVLVIIAFGVWGSDKLTWTDQQPLLGTLQNTSSMVFAIAGIWMAYLYPEAISSIVKGRNTNDLTDKLNDDIDDIQRVRLIVGVIALSGFVMASLLAFSVIVPVVQKSPFFSAYPSIVRGIGLILLYSLTYIQLFAVYAVLASNVNFLIRLVNLETKIRLDRKLNPLKGKLRRQSSNDDNNSD</sequence>
<keyword evidence="1" id="KW-1133">Transmembrane helix</keyword>
<dbReference type="AlphaFoldDB" id="A0A975AJG0"/>
<organism evidence="2 3">
    <name type="scientific">Shewanella cyperi</name>
    <dbReference type="NCBI Taxonomy" id="2814292"/>
    <lineage>
        <taxon>Bacteria</taxon>
        <taxon>Pseudomonadati</taxon>
        <taxon>Pseudomonadota</taxon>
        <taxon>Gammaproteobacteria</taxon>
        <taxon>Alteromonadales</taxon>
        <taxon>Shewanellaceae</taxon>
        <taxon>Shewanella</taxon>
    </lineage>
</organism>
<dbReference type="RefSeq" id="WP_207324310.1">
    <property type="nucleotide sequence ID" value="NZ_CP071504.1"/>
</dbReference>
<feature type="transmembrane region" description="Helical" evidence="1">
    <location>
        <begin position="9"/>
        <end position="27"/>
    </location>
</feature>
<reference evidence="2 3" key="1">
    <citation type="submission" date="2021-03" db="EMBL/GenBank/DDBJ databases">
        <title>Novel species identification of genus Shewanella.</title>
        <authorList>
            <person name="Liu G."/>
            <person name="Zhang Q."/>
        </authorList>
    </citation>
    <scope>NUCLEOTIDE SEQUENCE [LARGE SCALE GENOMIC DNA]</scope>
    <source>
        <strain evidence="2 3">FJAT-53726</strain>
    </source>
</reference>
<feature type="transmembrane region" description="Helical" evidence="1">
    <location>
        <begin position="132"/>
        <end position="156"/>
    </location>
</feature>
<dbReference type="EMBL" id="CP071504">
    <property type="protein sequence ID" value="QSX29040.1"/>
    <property type="molecule type" value="Genomic_DNA"/>
</dbReference>
<keyword evidence="1" id="KW-0812">Transmembrane</keyword>
<proteinExistence type="predicted"/>